<evidence type="ECO:0000313" key="3">
    <source>
        <dbReference type="EMBL" id="GAA0150461.1"/>
    </source>
</evidence>
<dbReference type="AlphaFoldDB" id="A0AAV3PHH2"/>
<feature type="region of interest" description="Disordered" evidence="2">
    <location>
        <begin position="1"/>
        <end position="32"/>
    </location>
</feature>
<reference evidence="3 4" key="1">
    <citation type="submission" date="2024-01" db="EMBL/GenBank/DDBJ databases">
        <title>The complete chloroplast genome sequence of Lithospermum erythrorhizon: insights into the phylogenetic relationship among Boraginaceae species and the maternal lineages of purple gromwells.</title>
        <authorList>
            <person name="Okada T."/>
            <person name="Watanabe K."/>
        </authorList>
    </citation>
    <scope>NUCLEOTIDE SEQUENCE [LARGE SCALE GENOMIC DNA]</scope>
</reference>
<evidence type="ECO:0000313" key="4">
    <source>
        <dbReference type="Proteomes" id="UP001454036"/>
    </source>
</evidence>
<protein>
    <submittedName>
        <fullName evidence="3">Uncharacterized protein</fullName>
    </submittedName>
</protein>
<keyword evidence="1" id="KW-0175">Coiled coil</keyword>
<dbReference type="Proteomes" id="UP001454036">
    <property type="component" value="Unassembled WGS sequence"/>
</dbReference>
<organism evidence="3 4">
    <name type="scientific">Lithospermum erythrorhizon</name>
    <name type="common">Purple gromwell</name>
    <name type="synonym">Lithospermum officinale var. erythrorhizon</name>
    <dbReference type="NCBI Taxonomy" id="34254"/>
    <lineage>
        <taxon>Eukaryota</taxon>
        <taxon>Viridiplantae</taxon>
        <taxon>Streptophyta</taxon>
        <taxon>Embryophyta</taxon>
        <taxon>Tracheophyta</taxon>
        <taxon>Spermatophyta</taxon>
        <taxon>Magnoliopsida</taxon>
        <taxon>eudicotyledons</taxon>
        <taxon>Gunneridae</taxon>
        <taxon>Pentapetalae</taxon>
        <taxon>asterids</taxon>
        <taxon>lamiids</taxon>
        <taxon>Boraginales</taxon>
        <taxon>Boraginaceae</taxon>
        <taxon>Boraginoideae</taxon>
        <taxon>Lithospermeae</taxon>
        <taxon>Lithospermum</taxon>
    </lineage>
</organism>
<comment type="caution">
    <text evidence="3">The sequence shown here is derived from an EMBL/GenBank/DDBJ whole genome shotgun (WGS) entry which is preliminary data.</text>
</comment>
<name>A0AAV3PHH2_LITER</name>
<accession>A0AAV3PHH2</accession>
<evidence type="ECO:0000256" key="2">
    <source>
        <dbReference type="SAM" id="MobiDB-lite"/>
    </source>
</evidence>
<feature type="coiled-coil region" evidence="1">
    <location>
        <begin position="397"/>
        <end position="453"/>
    </location>
</feature>
<keyword evidence="4" id="KW-1185">Reference proteome</keyword>
<feature type="coiled-coil region" evidence="1">
    <location>
        <begin position="264"/>
        <end position="333"/>
    </location>
</feature>
<feature type="compositionally biased region" description="Basic residues" evidence="2">
    <location>
        <begin position="1"/>
        <end position="16"/>
    </location>
</feature>
<proteinExistence type="predicted"/>
<evidence type="ECO:0000256" key="1">
    <source>
        <dbReference type="SAM" id="Coils"/>
    </source>
</evidence>
<sequence length="650" mass="70500">MDDGKNKKKNKRKKNKQQQNKGSENVASVVAEPTAPENVAMVLAEPKAPENVATVVAEPIAQENVVAEPIAPENVVGVVGEPISPGNVQAIVAEPAASGNVEAIVAEPSAPENVLGVVAKPIVMGKVAADVAEPTAPGNIAAVVAEPAAPGNVAKIVAEPNAPGNVAADLAESTAPGNVVVEQSAPDVVSVVMVEPTGQNGENSRAALLDASIAKTEKTHDGKDANQLAEAVKADSLDRGAMFEEKIKVFQNEKELQREIQTFIVFIVLELASLEAKVEQLLKENNMILQKETTLEEKIQYLQNERMEDMQKVAKLEAEVREIKKEKKSLMQKGNEFEMRIMQLEGDKQSWLRRENELGMAVSQLQSEKQSWLTKEVGFEEKIKQLMDVVATPVLKEAHLKEEVKQMEEDRAALAHEQVLGLEATRNSLLEENNLLKGNISSMQLRIENLEKAAESHIASTGKQLHTSENGDISIEEDAVHKLVEKLSKEKAELVEKVNELNVMLAKRGITEDKSSIINMQSDSQNAASGHIATVSPSLEQIPSAINMHASGEIQPVETVAITTGNAGDNLGANFRTVHPYLPKITRSDEIEQIPLSQNENHYMSSDDNLNPDSRIPLTDAPLIGAPFRLISFFARYVSGADLVNKNDPS</sequence>
<dbReference type="EMBL" id="BAABME010001596">
    <property type="protein sequence ID" value="GAA0150461.1"/>
    <property type="molecule type" value="Genomic_DNA"/>
</dbReference>
<gene>
    <name evidence="3" type="ORF">LIER_09399</name>
</gene>